<evidence type="ECO:0000313" key="1">
    <source>
        <dbReference type="EMBL" id="PXF61108.1"/>
    </source>
</evidence>
<gene>
    <name evidence="1" type="ORF">C4B59_05990</name>
</gene>
<name>A0AC61L466_9EURY</name>
<dbReference type="EMBL" id="PQXF01000008">
    <property type="protein sequence ID" value="PXF61108.1"/>
    <property type="molecule type" value="Genomic_DNA"/>
</dbReference>
<protein>
    <submittedName>
        <fullName evidence="1">Uncharacterized protein</fullName>
    </submittedName>
</protein>
<sequence>MVHKDTFSTSTHILLPKALEAITLPQYTNIPEHVKGIGKIIEPFKKNKDVISIYLFDSYVRGMEKPFSEIDICVIADKDADRDKMLSHSSKNIQSSSAGQYNR</sequence>
<organism evidence="1 2">
    <name type="scientific">Candidatus Methanogaster sp</name>
    <dbReference type="NCBI Taxonomy" id="3386292"/>
    <lineage>
        <taxon>Archaea</taxon>
        <taxon>Methanobacteriati</taxon>
        <taxon>Methanobacteriota</taxon>
        <taxon>Stenosarchaea group</taxon>
        <taxon>Methanomicrobia</taxon>
        <taxon>Methanosarcinales</taxon>
        <taxon>ANME-2 cluster</taxon>
        <taxon>Candidatus Methanogasteraceae</taxon>
        <taxon>Candidatus Methanogaster</taxon>
    </lineage>
</organism>
<proteinExistence type="predicted"/>
<dbReference type="Proteomes" id="UP000248329">
    <property type="component" value="Unassembled WGS sequence"/>
</dbReference>
<accession>A0AC61L466</accession>
<reference evidence="1" key="1">
    <citation type="submission" date="2018-01" db="EMBL/GenBank/DDBJ databases">
        <authorList>
            <person name="Krukenberg V."/>
        </authorList>
    </citation>
    <scope>NUCLEOTIDE SEQUENCE</scope>
    <source>
        <strain evidence="1">E20ANME2</strain>
    </source>
</reference>
<comment type="caution">
    <text evidence="1">The sequence shown here is derived from an EMBL/GenBank/DDBJ whole genome shotgun (WGS) entry which is preliminary data.</text>
</comment>
<evidence type="ECO:0000313" key="2">
    <source>
        <dbReference type="Proteomes" id="UP000248329"/>
    </source>
</evidence>